<keyword evidence="5 8" id="KW-0238">DNA-binding</keyword>
<dbReference type="PROSITE" id="PS01361">
    <property type="entry name" value="ZF_DOF_1"/>
    <property type="match status" value="1"/>
</dbReference>
<organism evidence="12 13">
    <name type="scientific">Dovyalis caffra</name>
    <dbReference type="NCBI Taxonomy" id="77055"/>
    <lineage>
        <taxon>Eukaryota</taxon>
        <taxon>Viridiplantae</taxon>
        <taxon>Streptophyta</taxon>
        <taxon>Embryophyta</taxon>
        <taxon>Tracheophyta</taxon>
        <taxon>Spermatophyta</taxon>
        <taxon>Magnoliopsida</taxon>
        <taxon>eudicotyledons</taxon>
        <taxon>Gunneridae</taxon>
        <taxon>Pentapetalae</taxon>
        <taxon>rosids</taxon>
        <taxon>fabids</taxon>
        <taxon>Malpighiales</taxon>
        <taxon>Salicaceae</taxon>
        <taxon>Flacourtieae</taxon>
        <taxon>Dovyalis</taxon>
    </lineage>
</organism>
<keyword evidence="13" id="KW-1185">Reference proteome</keyword>
<dbReference type="InterPro" id="IPR003851">
    <property type="entry name" value="Znf_Dof"/>
</dbReference>
<evidence type="ECO:0000313" key="13">
    <source>
        <dbReference type="Proteomes" id="UP001314170"/>
    </source>
</evidence>
<feature type="compositionally biased region" description="Polar residues" evidence="10">
    <location>
        <begin position="48"/>
        <end position="64"/>
    </location>
</feature>
<dbReference type="GO" id="GO:0003700">
    <property type="term" value="F:DNA-binding transcription factor activity"/>
    <property type="evidence" value="ECO:0007669"/>
    <property type="project" value="UniProtKB-UniRule"/>
</dbReference>
<evidence type="ECO:0000256" key="1">
    <source>
        <dbReference type="ARBA" id="ARBA00022723"/>
    </source>
</evidence>
<evidence type="ECO:0000256" key="10">
    <source>
        <dbReference type="SAM" id="MobiDB-lite"/>
    </source>
</evidence>
<feature type="compositionally biased region" description="Low complexity" evidence="10">
    <location>
        <begin position="124"/>
        <end position="145"/>
    </location>
</feature>
<comment type="caution">
    <text evidence="12">The sequence shown here is derived from an EMBL/GenBank/DDBJ whole genome shotgun (WGS) entry which is preliminary data.</text>
</comment>
<dbReference type="PANTHER" id="PTHR31992:SF312">
    <property type="entry name" value="DOF ZINC FINGER PROTEIN DOF1.6"/>
    <property type="match status" value="1"/>
</dbReference>
<dbReference type="Proteomes" id="UP001314170">
    <property type="component" value="Unassembled WGS sequence"/>
</dbReference>
<feature type="domain" description="Dof-type" evidence="11">
    <location>
        <begin position="66"/>
        <end position="120"/>
    </location>
</feature>
<keyword evidence="7 8" id="KW-0539">Nucleus</keyword>
<keyword evidence="3 9" id="KW-0862">Zinc</keyword>
<evidence type="ECO:0000256" key="7">
    <source>
        <dbReference type="ARBA" id="ARBA00023242"/>
    </source>
</evidence>
<evidence type="ECO:0000256" key="6">
    <source>
        <dbReference type="ARBA" id="ARBA00023163"/>
    </source>
</evidence>
<dbReference type="GO" id="GO:0003677">
    <property type="term" value="F:DNA binding"/>
    <property type="evidence" value="ECO:0007669"/>
    <property type="project" value="UniProtKB-UniRule"/>
</dbReference>
<keyword evidence="1 9" id="KW-0479">Metal-binding</keyword>
<dbReference type="AlphaFoldDB" id="A0AAV1SBK1"/>
<dbReference type="GO" id="GO:0008270">
    <property type="term" value="F:zinc ion binding"/>
    <property type="evidence" value="ECO:0007669"/>
    <property type="project" value="UniProtKB-KW"/>
</dbReference>
<accession>A0AAV1SBK1</accession>
<evidence type="ECO:0000313" key="12">
    <source>
        <dbReference type="EMBL" id="CAK7347618.1"/>
    </source>
</evidence>
<evidence type="ECO:0000256" key="8">
    <source>
        <dbReference type="PROSITE-ProRule" id="PRU00071"/>
    </source>
</evidence>
<feature type="compositionally biased region" description="Basic and acidic residues" evidence="10">
    <location>
        <begin position="27"/>
        <end position="37"/>
    </location>
</feature>
<evidence type="ECO:0000256" key="5">
    <source>
        <dbReference type="ARBA" id="ARBA00023125"/>
    </source>
</evidence>
<protein>
    <recommendedName>
        <fullName evidence="9">Dof zinc finger protein</fullName>
    </recommendedName>
</protein>
<sequence>MKERRGSKIKGAEITVTEKSGKQGSVSDHKPTERPRMPSDISQGHPKQAQNTMGTTHPSPNTTEPLPCPRCNSTTTKFCYYNNYNLSQPRHFCKSCRRYWTQGGTLRDVPVGGGTRKNSKRSRSSSNNSSTSTSSSNSTASNSATLPPFATTHEPESAPVALSSTTDFGLAAVKTEISAGLNLNEGLPSENGNFISLMNSNDQHGFIGLGGYGYSSGFGFGTCEMGIGYGARGLWSYPAIETVVGNGGAAFGGDASGCSTLQLESDHAEGGGHFATDGDNYFGWPGLLMSAPAGKDRIDSDRVYGIADEQVQSVPLG</sequence>
<gene>
    <name evidence="12" type="ORF">DCAF_LOCUS20306</name>
</gene>
<dbReference type="EMBL" id="CAWUPB010001173">
    <property type="protein sequence ID" value="CAK7347618.1"/>
    <property type="molecule type" value="Genomic_DNA"/>
</dbReference>
<reference evidence="12 13" key="1">
    <citation type="submission" date="2024-01" db="EMBL/GenBank/DDBJ databases">
        <authorList>
            <person name="Waweru B."/>
        </authorList>
    </citation>
    <scope>NUCLEOTIDE SEQUENCE [LARGE SCALE GENOMIC DNA]</scope>
</reference>
<feature type="region of interest" description="Disordered" evidence="10">
    <location>
        <begin position="1"/>
        <end position="67"/>
    </location>
</feature>
<dbReference type="InterPro" id="IPR045174">
    <property type="entry name" value="Dof"/>
</dbReference>
<keyword evidence="6 9" id="KW-0804">Transcription</keyword>
<dbReference type="Pfam" id="PF02701">
    <property type="entry name" value="Zn_ribbon_Dof"/>
    <property type="match status" value="1"/>
</dbReference>
<evidence type="ECO:0000256" key="2">
    <source>
        <dbReference type="ARBA" id="ARBA00022771"/>
    </source>
</evidence>
<feature type="region of interest" description="Disordered" evidence="10">
    <location>
        <begin position="104"/>
        <end position="161"/>
    </location>
</feature>
<comment type="function">
    <text evidence="9">Transcription factor that binds specifically to a 5'-AA[AG]G-3' consensus core sequence.</text>
</comment>
<dbReference type="PANTHER" id="PTHR31992">
    <property type="entry name" value="DOF ZINC FINGER PROTEIN DOF1.4-RELATED"/>
    <property type="match status" value="1"/>
</dbReference>
<evidence type="ECO:0000256" key="9">
    <source>
        <dbReference type="RuleBase" id="RU369094"/>
    </source>
</evidence>
<keyword evidence="2 8" id="KW-0863">Zinc-finger</keyword>
<name>A0AAV1SBK1_9ROSI</name>
<evidence type="ECO:0000256" key="3">
    <source>
        <dbReference type="ARBA" id="ARBA00022833"/>
    </source>
</evidence>
<dbReference type="PROSITE" id="PS50884">
    <property type="entry name" value="ZF_DOF_2"/>
    <property type="match status" value="1"/>
</dbReference>
<proteinExistence type="predicted"/>
<evidence type="ECO:0000256" key="4">
    <source>
        <dbReference type="ARBA" id="ARBA00023015"/>
    </source>
</evidence>
<dbReference type="GO" id="GO:0005634">
    <property type="term" value="C:nucleus"/>
    <property type="evidence" value="ECO:0007669"/>
    <property type="project" value="UniProtKB-SubCell"/>
</dbReference>
<comment type="subcellular location">
    <subcellularLocation>
        <location evidence="8 9">Nucleus</location>
    </subcellularLocation>
</comment>
<keyword evidence="4 9" id="KW-0805">Transcription regulation</keyword>
<evidence type="ECO:0000259" key="11">
    <source>
        <dbReference type="PROSITE" id="PS50884"/>
    </source>
</evidence>